<keyword evidence="1" id="KW-0812">Transmembrane</keyword>
<feature type="transmembrane region" description="Helical" evidence="1">
    <location>
        <begin position="65"/>
        <end position="83"/>
    </location>
</feature>
<sequence>MGTSRKILRLSWVYLLLSILLFLLEFVIERYTHDDFIRPYVGDFFVVMLLYTLVRSILNISPLPTALVVLFYSYVLEFTQYLQLSRILGVDQSWIGRLILGNYFAWGDLIAYTAGILVVILLEKLFSVQRNQARVA</sequence>
<organism evidence="2 3">
    <name type="scientific">Pedobacter duraquae</name>
    <dbReference type="NCBI Taxonomy" id="425511"/>
    <lineage>
        <taxon>Bacteria</taxon>
        <taxon>Pseudomonadati</taxon>
        <taxon>Bacteroidota</taxon>
        <taxon>Sphingobacteriia</taxon>
        <taxon>Sphingobacteriales</taxon>
        <taxon>Sphingobacteriaceae</taxon>
        <taxon>Pedobacter</taxon>
    </lineage>
</organism>
<evidence type="ECO:0000256" key="1">
    <source>
        <dbReference type="SAM" id="Phobius"/>
    </source>
</evidence>
<keyword evidence="3" id="KW-1185">Reference proteome</keyword>
<dbReference type="OrthoDB" id="5360192at2"/>
<dbReference type="InterPro" id="IPR021257">
    <property type="entry name" value="DUF2809"/>
</dbReference>
<dbReference type="AlphaFoldDB" id="A0A4R6IK80"/>
<feature type="transmembrane region" description="Helical" evidence="1">
    <location>
        <begin position="40"/>
        <end position="58"/>
    </location>
</feature>
<evidence type="ECO:0000313" key="2">
    <source>
        <dbReference type="EMBL" id="TDO22433.1"/>
    </source>
</evidence>
<reference evidence="2 3" key="1">
    <citation type="submission" date="2019-03" db="EMBL/GenBank/DDBJ databases">
        <title>Genomic Encyclopedia of Archaeal and Bacterial Type Strains, Phase II (KMG-II): from individual species to whole genera.</title>
        <authorList>
            <person name="Goeker M."/>
        </authorList>
    </citation>
    <scope>NUCLEOTIDE SEQUENCE [LARGE SCALE GENOMIC DNA]</scope>
    <source>
        <strain evidence="2 3">DSM 19034</strain>
    </source>
</reference>
<comment type="caution">
    <text evidence="2">The sequence shown here is derived from an EMBL/GenBank/DDBJ whole genome shotgun (WGS) entry which is preliminary data.</text>
</comment>
<feature type="transmembrane region" description="Helical" evidence="1">
    <location>
        <begin position="103"/>
        <end position="122"/>
    </location>
</feature>
<keyword evidence="1" id="KW-0472">Membrane</keyword>
<dbReference type="Pfam" id="PF10990">
    <property type="entry name" value="DUF2809"/>
    <property type="match status" value="1"/>
</dbReference>
<keyword evidence="1" id="KW-1133">Transmembrane helix</keyword>
<dbReference type="RefSeq" id="WP_133553783.1">
    <property type="nucleotide sequence ID" value="NZ_SNWM01000002.1"/>
</dbReference>
<accession>A0A4R6IK80</accession>
<dbReference type="EMBL" id="SNWM01000002">
    <property type="protein sequence ID" value="TDO22433.1"/>
    <property type="molecule type" value="Genomic_DNA"/>
</dbReference>
<protein>
    <submittedName>
        <fullName evidence="2">Uncharacterized protein DUF2809</fullName>
    </submittedName>
</protein>
<evidence type="ECO:0000313" key="3">
    <source>
        <dbReference type="Proteomes" id="UP000295499"/>
    </source>
</evidence>
<feature type="transmembrane region" description="Helical" evidence="1">
    <location>
        <begin position="12"/>
        <end position="28"/>
    </location>
</feature>
<name>A0A4R6IK80_9SPHI</name>
<gene>
    <name evidence="2" type="ORF">CLV32_1406</name>
</gene>
<proteinExistence type="predicted"/>
<dbReference type="Proteomes" id="UP000295499">
    <property type="component" value="Unassembled WGS sequence"/>
</dbReference>